<comment type="caution">
    <text evidence="3">The sequence shown here is derived from an EMBL/GenBank/DDBJ whole genome shotgun (WGS) entry which is preliminary data.</text>
</comment>
<proteinExistence type="inferred from homology"/>
<dbReference type="InterPro" id="IPR006016">
    <property type="entry name" value="UspA"/>
</dbReference>
<dbReference type="PRINTS" id="PR01438">
    <property type="entry name" value="UNVRSLSTRESS"/>
</dbReference>
<evidence type="ECO:0000313" key="4">
    <source>
        <dbReference type="Proteomes" id="UP000608662"/>
    </source>
</evidence>
<dbReference type="Pfam" id="PF00582">
    <property type="entry name" value="Usp"/>
    <property type="match status" value="1"/>
</dbReference>
<dbReference type="CDD" id="cd00293">
    <property type="entry name" value="USP-like"/>
    <property type="match status" value="1"/>
</dbReference>
<evidence type="ECO:0000313" key="3">
    <source>
        <dbReference type="EMBL" id="NLV09718.1"/>
    </source>
</evidence>
<name>A0A847UF49_9EURY</name>
<dbReference type="Gene3D" id="3.40.50.620">
    <property type="entry name" value="HUPs"/>
    <property type="match status" value="1"/>
</dbReference>
<comment type="similarity">
    <text evidence="1">Belongs to the universal stress protein A family.</text>
</comment>
<dbReference type="RefSeq" id="WP_170093521.1">
    <property type="nucleotide sequence ID" value="NZ_WOYG01000001.1"/>
</dbReference>
<gene>
    <name evidence="3" type="ORF">GOC74_07220</name>
</gene>
<dbReference type="OrthoDB" id="105697at2157"/>
<dbReference type="AlphaFoldDB" id="A0A847UF49"/>
<dbReference type="PANTHER" id="PTHR46268:SF6">
    <property type="entry name" value="UNIVERSAL STRESS PROTEIN UP12"/>
    <property type="match status" value="1"/>
</dbReference>
<dbReference type="Proteomes" id="UP000608662">
    <property type="component" value="Unassembled WGS sequence"/>
</dbReference>
<dbReference type="EMBL" id="WOYG01000001">
    <property type="protein sequence ID" value="NLV09718.1"/>
    <property type="molecule type" value="Genomic_DNA"/>
</dbReference>
<dbReference type="PANTHER" id="PTHR46268">
    <property type="entry name" value="STRESS RESPONSE PROTEIN NHAX"/>
    <property type="match status" value="1"/>
</dbReference>
<evidence type="ECO:0000259" key="2">
    <source>
        <dbReference type="Pfam" id="PF00582"/>
    </source>
</evidence>
<reference evidence="3" key="1">
    <citation type="submission" date="2019-12" db="EMBL/GenBank/DDBJ databases">
        <title>Whole-genome sequence of Halomicrobium mukohataei pws1.</title>
        <authorList>
            <person name="Verma D.K."/>
            <person name="Gopal K."/>
            <person name="Prasad E.S."/>
        </authorList>
    </citation>
    <scope>NUCLEOTIDE SEQUENCE</scope>
    <source>
        <strain evidence="3">Pws1</strain>
    </source>
</reference>
<sequence>METYDDILLPTDGSKGTEDTVGHALTLARNHDATLHVLYVVDRRRFLAADKETQDDVIEALREQGEVAIDDVTVTAEDAGVTVETAMEEGIPHKTIQKYATDNDVDVVTMGTHGQTGRDRVATLGSVTERVLKGVDVPVLVVNIE</sequence>
<dbReference type="InterPro" id="IPR014729">
    <property type="entry name" value="Rossmann-like_a/b/a_fold"/>
</dbReference>
<organism evidence="3 4">
    <name type="scientific">Halomicrobium mukohataei</name>
    <dbReference type="NCBI Taxonomy" id="57705"/>
    <lineage>
        <taxon>Archaea</taxon>
        <taxon>Methanobacteriati</taxon>
        <taxon>Methanobacteriota</taxon>
        <taxon>Stenosarchaea group</taxon>
        <taxon>Halobacteria</taxon>
        <taxon>Halobacteriales</taxon>
        <taxon>Haloarculaceae</taxon>
        <taxon>Halomicrobium</taxon>
    </lineage>
</organism>
<feature type="domain" description="UspA" evidence="2">
    <location>
        <begin position="4"/>
        <end position="142"/>
    </location>
</feature>
<dbReference type="InterPro" id="IPR006015">
    <property type="entry name" value="Universal_stress_UspA"/>
</dbReference>
<accession>A0A847UF49</accession>
<dbReference type="SUPFAM" id="SSF52402">
    <property type="entry name" value="Adenine nucleotide alpha hydrolases-like"/>
    <property type="match status" value="1"/>
</dbReference>
<protein>
    <submittedName>
        <fullName evidence="3">Universal stress protein</fullName>
    </submittedName>
</protein>
<evidence type="ECO:0000256" key="1">
    <source>
        <dbReference type="ARBA" id="ARBA00008791"/>
    </source>
</evidence>